<dbReference type="SMART" id="SM00995">
    <property type="entry name" value="AD"/>
    <property type="match status" value="1"/>
</dbReference>
<name>A0A9W7XYP2_9FUNG</name>
<dbReference type="InterPro" id="IPR019181">
    <property type="entry name" value="LSM12_ABD"/>
</dbReference>
<keyword evidence="4" id="KW-1185">Reference proteome</keyword>
<comment type="caution">
    <text evidence="3">The sequence shown here is derived from an EMBL/GenBank/DDBJ whole genome shotgun (WGS) entry which is preliminary data.</text>
</comment>
<dbReference type="AlphaFoldDB" id="A0A9W7XYP2"/>
<dbReference type="Proteomes" id="UP001149813">
    <property type="component" value="Unassembled WGS sequence"/>
</dbReference>
<dbReference type="OrthoDB" id="1057137at2759"/>
<evidence type="ECO:0000256" key="1">
    <source>
        <dbReference type="SAM" id="MobiDB-lite"/>
    </source>
</evidence>
<feature type="region of interest" description="Disordered" evidence="1">
    <location>
        <begin position="97"/>
        <end position="121"/>
    </location>
</feature>
<feature type="region of interest" description="Disordered" evidence="1">
    <location>
        <begin position="1"/>
        <end position="60"/>
    </location>
</feature>
<proteinExistence type="predicted"/>
<feature type="compositionally biased region" description="Polar residues" evidence="1">
    <location>
        <begin position="15"/>
        <end position="28"/>
    </location>
</feature>
<dbReference type="EMBL" id="JANBOJ010000171">
    <property type="protein sequence ID" value="KAJ1721445.1"/>
    <property type="molecule type" value="Genomic_DNA"/>
</dbReference>
<feature type="domain" description="AD" evidence="2">
    <location>
        <begin position="221"/>
        <end position="316"/>
    </location>
</feature>
<evidence type="ECO:0000259" key="2">
    <source>
        <dbReference type="PROSITE" id="PS52001"/>
    </source>
</evidence>
<dbReference type="PANTHER" id="PTHR13542">
    <property type="entry name" value="LSM12 HOMOLOG"/>
    <property type="match status" value="1"/>
</dbReference>
<dbReference type="InterPro" id="IPR039683">
    <property type="entry name" value="Lsm12-like"/>
</dbReference>
<reference evidence="3" key="1">
    <citation type="submission" date="2022-07" db="EMBL/GenBank/DDBJ databases">
        <title>Phylogenomic reconstructions and comparative analyses of Kickxellomycotina fungi.</title>
        <authorList>
            <person name="Reynolds N.K."/>
            <person name="Stajich J.E."/>
            <person name="Barry K."/>
            <person name="Grigoriev I.V."/>
            <person name="Crous P."/>
            <person name="Smith M.E."/>
        </authorList>
    </citation>
    <scope>NUCLEOTIDE SEQUENCE</scope>
    <source>
        <strain evidence="3">NBRC 32514</strain>
    </source>
</reference>
<organism evidence="3 4">
    <name type="scientific">Coemansia erecta</name>
    <dbReference type="NCBI Taxonomy" id="147472"/>
    <lineage>
        <taxon>Eukaryota</taxon>
        <taxon>Fungi</taxon>
        <taxon>Fungi incertae sedis</taxon>
        <taxon>Zoopagomycota</taxon>
        <taxon>Kickxellomycotina</taxon>
        <taxon>Kickxellomycetes</taxon>
        <taxon>Kickxellales</taxon>
        <taxon>Kickxellaceae</taxon>
        <taxon>Coemansia</taxon>
    </lineage>
</organism>
<feature type="compositionally biased region" description="Low complexity" evidence="1">
    <location>
        <begin position="29"/>
        <end position="50"/>
    </location>
</feature>
<protein>
    <recommendedName>
        <fullName evidence="2">AD domain-containing protein</fullName>
    </recommendedName>
</protein>
<gene>
    <name evidence="3" type="ORF">LPJ53_004030</name>
</gene>
<sequence>MDYRAAATRQLKESLPNSSAAATPNTRGNVANSSQPAAAAASNPPAALASGGDSGKMKSNANAWSTVAAPKKSTASGSAKAEPVSYAATAAAKKAANSGNAAAGSENGGARRSGSGRAAPAVPLSSLVDTQIRVTLINDGVIEGVLFTYDVYSGVMALVSEEDPKTGASQPQQQSQSNGSPSVSNGQQQSLATRVHLIKAGNVKDVQVTERSSSIVIPEVGPVAVGTIEARKKRSLAQAQERASRIGVGVTDDAQSIFEALSRTLPCRWDQNKIVVLDEVVIESPYGAENCRELTSASFTLQRVKKVLQGELLRIASQQTISNK</sequence>
<dbReference type="PROSITE" id="PS52001">
    <property type="entry name" value="AD"/>
    <property type="match status" value="1"/>
</dbReference>
<feature type="compositionally biased region" description="Low complexity" evidence="1">
    <location>
        <begin position="169"/>
        <end position="188"/>
    </location>
</feature>
<evidence type="ECO:0000313" key="4">
    <source>
        <dbReference type="Proteomes" id="UP001149813"/>
    </source>
</evidence>
<feature type="region of interest" description="Disordered" evidence="1">
    <location>
        <begin position="162"/>
        <end position="188"/>
    </location>
</feature>
<dbReference type="Pfam" id="PF09793">
    <property type="entry name" value="AD"/>
    <property type="match status" value="1"/>
</dbReference>
<evidence type="ECO:0000313" key="3">
    <source>
        <dbReference type="EMBL" id="KAJ1721445.1"/>
    </source>
</evidence>
<accession>A0A9W7XYP2</accession>
<dbReference type="InterPro" id="IPR047574">
    <property type="entry name" value="AD"/>
</dbReference>